<feature type="compositionally biased region" description="Low complexity" evidence="1">
    <location>
        <begin position="125"/>
        <end position="135"/>
    </location>
</feature>
<dbReference type="STRING" id="709032.Sulku_1161"/>
<feature type="compositionally biased region" description="Low complexity" evidence="1">
    <location>
        <begin position="201"/>
        <end position="215"/>
    </location>
</feature>
<dbReference type="eggNOG" id="COG3087">
    <property type="taxonomic scope" value="Bacteria"/>
</dbReference>
<dbReference type="OrthoDB" id="5372972at2"/>
<dbReference type="eggNOG" id="COG3147">
    <property type="taxonomic scope" value="Bacteria"/>
</dbReference>
<feature type="transmembrane region" description="Helical" evidence="2">
    <location>
        <begin position="24"/>
        <end position="45"/>
    </location>
</feature>
<dbReference type="GO" id="GO:0030428">
    <property type="term" value="C:cell septum"/>
    <property type="evidence" value="ECO:0007669"/>
    <property type="project" value="TreeGrafter"/>
</dbReference>
<evidence type="ECO:0000313" key="5">
    <source>
        <dbReference type="Proteomes" id="UP000008721"/>
    </source>
</evidence>
<feature type="domain" description="SPOR" evidence="3">
    <location>
        <begin position="222"/>
        <end position="291"/>
    </location>
</feature>
<sequence length="293" mass="30653">MEEKNELNDIILSKGGSNSNSKKLLLAIAALTLILIIVLVIMNSLKTQTDEKPPQAVVPPAPTSPTEIANDPLFEPVEVIQEGSNTSAATTPSAPQDLGQIAQKIKQESMQNSPVEETTVIQPAVPAQQPKAATQSVSAPVTPAPAKAQSTQKFAQPVVNTPTIKSVKPTETKKASSVQKTAAAPKPAAETAQKTTDKPAAEPAKTAAETTTKPAAKTVDTTGTYYIQVGSFTKEPSKTLFDRLNASGLKYTTVPSGAATKVMVGPFQGEKAARDVLGNVKRNIESGAYIVKG</sequence>
<organism evidence="4 5">
    <name type="scientific">Sulfuricurvum kujiense (strain ATCC BAA-921 / DSM 16994 / JCM 11577 / YK-1)</name>
    <dbReference type="NCBI Taxonomy" id="709032"/>
    <lineage>
        <taxon>Bacteria</taxon>
        <taxon>Pseudomonadati</taxon>
        <taxon>Campylobacterota</taxon>
        <taxon>Epsilonproteobacteria</taxon>
        <taxon>Campylobacterales</taxon>
        <taxon>Sulfurimonadaceae</taxon>
        <taxon>Sulfuricurvum</taxon>
    </lineage>
</organism>
<evidence type="ECO:0000256" key="1">
    <source>
        <dbReference type="SAM" id="MobiDB-lite"/>
    </source>
</evidence>
<dbReference type="Gene3D" id="3.30.70.1070">
    <property type="entry name" value="Sporulation related repeat"/>
    <property type="match status" value="1"/>
</dbReference>
<dbReference type="PANTHER" id="PTHR38687">
    <property type="entry name" value="CELL DIVISION PROTEIN DEDD-RELATED"/>
    <property type="match status" value="1"/>
</dbReference>
<reference evidence="4 5" key="1">
    <citation type="journal article" date="2012" name="Stand. Genomic Sci.">
        <title>Complete genome sequence of the sulfur compounds oxidizing chemolithoautotroph Sulfuricurvum kujiense type strain (YK-1(T)).</title>
        <authorList>
            <person name="Han C."/>
            <person name="Kotsyurbenko O."/>
            <person name="Chertkov O."/>
            <person name="Held B."/>
            <person name="Lapidus A."/>
            <person name="Nolan M."/>
            <person name="Lucas S."/>
            <person name="Hammon N."/>
            <person name="Deshpande S."/>
            <person name="Cheng J.F."/>
            <person name="Tapia R."/>
            <person name="Goodwin L.A."/>
            <person name="Pitluck S."/>
            <person name="Liolios K."/>
            <person name="Pagani I."/>
            <person name="Ivanova N."/>
            <person name="Mavromatis K."/>
            <person name="Mikhailova N."/>
            <person name="Pati A."/>
            <person name="Chen A."/>
            <person name="Palaniappan K."/>
            <person name="Land M."/>
            <person name="Hauser L."/>
            <person name="Chang Y.J."/>
            <person name="Jeffries C.D."/>
            <person name="Brambilla E.M."/>
            <person name="Rohde M."/>
            <person name="Spring S."/>
            <person name="Sikorski J."/>
            <person name="Goker M."/>
            <person name="Woyke T."/>
            <person name="Bristow J."/>
            <person name="Eisen J.A."/>
            <person name="Markowitz V."/>
            <person name="Hugenholtz P."/>
            <person name="Kyrpides N.C."/>
            <person name="Klenk H.P."/>
            <person name="Detter J.C."/>
        </authorList>
    </citation>
    <scope>NUCLEOTIDE SEQUENCE [LARGE SCALE GENOMIC DNA]</scope>
    <source>
        <strain evidence="5">ATCC BAA-921 / DSM 16994 / JCM 11577 / YK-1</strain>
    </source>
</reference>
<dbReference type="RefSeq" id="WP_013460021.1">
    <property type="nucleotide sequence ID" value="NC_014762.1"/>
</dbReference>
<dbReference type="PANTHER" id="PTHR38687:SF1">
    <property type="entry name" value="CELL DIVISION PROTEIN DEDD"/>
    <property type="match status" value="1"/>
</dbReference>
<dbReference type="InterPro" id="IPR036680">
    <property type="entry name" value="SPOR-like_sf"/>
</dbReference>
<proteinExistence type="predicted"/>
<feature type="region of interest" description="Disordered" evidence="1">
    <location>
        <begin position="125"/>
        <end position="154"/>
    </location>
</feature>
<dbReference type="GO" id="GO:0032506">
    <property type="term" value="P:cytokinetic process"/>
    <property type="evidence" value="ECO:0007669"/>
    <property type="project" value="TreeGrafter"/>
</dbReference>
<dbReference type="KEGG" id="sku:Sulku_1161"/>
<name>E4TWY3_SULKY</name>
<dbReference type="GO" id="GO:0042834">
    <property type="term" value="F:peptidoglycan binding"/>
    <property type="evidence" value="ECO:0007669"/>
    <property type="project" value="InterPro"/>
</dbReference>
<dbReference type="GO" id="GO:0032153">
    <property type="term" value="C:cell division site"/>
    <property type="evidence" value="ECO:0007669"/>
    <property type="project" value="TreeGrafter"/>
</dbReference>
<keyword evidence="2" id="KW-1133">Transmembrane helix</keyword>
<feature type="region of interest" description="Disordered" evidence="1">
    <location>
        <begin position="48"/>
        <end position="69"/>
    </location>
</feature>
<dbReference type="SUPFAM" id="SSF110997">
    <property type="entry name" value="Sporulation related repeat"/>
    <property type="match status" value="1"/>
</dbReference>
<dbReference type="Pfam" id="PF05036">
    <property type="entry name" value="SPOR"/>
    <property type="match status" value="1"/>
</dbReference>
<dbReference type="EMBL" id="CP002355">
    <property type="protein sequence ID" value="ADR33824.1"/>
    <property type="molecule type" value="Genomic_DNA"/>
</dbReference>
<dbReference type="HOGENOM" id="CLU_879076_0_0_7"/>
<evidence type="ECO:0000256" key="2">
    <source>
        <dbReference type="SAM" id="Phobius"/>
    </source>
</evidence>
<keyword evidence="5" id="KW-1185">Reference proteome</keyword>
<dbReference type="Proteomes" id="UP000008721">
    <property type="component" value="Chromosome"/>
</dbReference>
<evidence type="ECO:0000313" key="4">
    <source>
        <dbReference type="EMBL" id="ADR33824.1"/>
    </source>
</evidence>
<feature type="compositionally biased region" description="Low complexity" evidence="1">
    <location>
        <begin position="179"/>
        <end position="194"/>
    </location>
</feature>
<feature type="region of interest" description="Disordered" evidence="1">
    <location>
        <begin position="166"/>
        <end position="215"/>
    </location>
</feature>
<dbReference type="InterPro" id="IPR052521">
    <property type="entry name" value="Cell_div_SPOR-domain"/>
</dbReference>
<keyword evidence="2" id="KW-0812">Transmembrane</keyword>
<evidence type="ECO:0000259" key="3">
    <source>
        <dbReference type="Pfam" id="PF05036"/>
    </source>
</evidence>
<accession>E4TWY3</accession>
<keyword evidence="2" id="KW-0472">Membrane</keyword>
<dbReference type="InterPro" id="IPR007730">
    <property type="entry name" value="SPOR-like_dom"/>
</dbReference>
<gene>
    <name evidence="4" type="ordered locus">Sulku_1161</name>
</gene>
<protein>
    <submittedName>
        <fullName evidence="4">Sporulation domain-containing protein</fullName>
    </submittedName>
</protein>
<dbReference type="AlphaFoldDB" id="E4TWY3"/>